<keyword evidence="3" id="KW-1185">Reference proteome</keyword>
<dbReference type="Proteomes" id="UP000054549">
    <property type="component" value="Unassembled WGS sequence"/>
</dbReference>
<organism evidence="2 3">
    <name type="scientific">Amanita muscaria (strain Koide BX008)</name>
    <dbReference type="NCBI Taxonomy" id="946122"/>
    <lineage>
        <taxon>Eukaryota</taxon>
        <taxon>Fungi</taxon>
        <taxon>Dikarya</taxon>
        <taxon>Basidiomycota</taxon>
        <taxon>Agaricomycotina</taxon>
        <taxon>Agaricomycetes</taxon>
        <taxon>Agaricomycetidae</taxon>
        <taxon>Agaricales</taxon>
        <taxon>Pluteineae</taxon>
        <taxon>Amanitaceae</taxon>
        <taxon>Amanita</taxon>
    </lineage>
</organism>
<sequence>MTSNTLKAPRPEHLRTAVANSAVLNVQNDQLVQSLQRSKLLCIDAHISRQHQENGNIRSGHSSHFGKWSERSERSALESGRTTYLRSVKTLGEWFNLFESRPSALKAPCAEGDEQKLKRALAFWYTVTYMGTWSFRSPLSPPGSTSPSSPLPYDLTAKRPCSVSTQTVPNKTAAQKPPQLKLLIDDNDSPVEATSHLQPAASKKGYNALSALC</sequence>
<feature type="region of interest" description="Disordered" evidence="1">
    <location>
        <begin position="162"/>
        <end position="181"/>
    </location>
</feature>
<dbReference type="AlphaFoldDB" id="A0A0C2WI10"/>
<dbReference type="InParanoid" id="A0A0C2WI10"/>
<gene>
    <name evidence="2" type="ORF">M378DRAFT_17225</name>
</gene>
<name>A0A0C2WI10_AMAMK</name>
<evidence type="ECO:0000313" key="3">
    <source>
        <dbReference type="Proteomes" id="UP000054549"/>
    </source>
</evidence>
<reference evidence="2 3" key="1">
    <citation type="submission" date="2014-04" db="EMBL/GenBank/DDBJ databases">
        <title>Evolutionary Origins and Diversification of the Mycorrhizal Mutualists.</title>
        <authorList>
            <consortium name="DOE Joint Genome Institute"/>
            <consortium name="Mycorrhizal Genomics Consortium"/>
            <person name="Kohler A."/>
            <person name="Kuo A."/>
            <person name="Nagy L.G."/>
            <person name="Floudas D."/>
            <person name="Copeland A."/>
            <person name="Barry K.W."/>
            <person name="Cichocki N."/>
            <person name="Veneault-Fourrey C."/>
            <person name="LaButti K."/>
            <person name="Lindquist E.A."/>
            <person name="Lipzen A."/>
            <person name="Lundell T."/>
            <person name="Morin E."/>
            <person name="Murat C."/>
            <person name="Riley R."/>
            <person name="Ohm R."/>
            <person name="Sun H."/>
            <person name="Tunlid A."/>
            <person name="Henrissat B."/>
            <person name="Grigoriev I.V."/>
            <person name="Hibbett D.S."/>
            <person name="Martin F."/>
        </authorList>
    </citation>
    <scope>NUCLEOTIDE SEQUENCE [LARGE SCALE GENOMIC DNA]</scope>
    <source>
        <strain evidence="2 3">Koide BX008</strain>
    </source>
</reference>
<dbReference type="HOGENOM" id="CLU_1294077_0_0_1"/>
<protein>
    <submittedName>
        <fullName evidence="2">Uncharacterized protein</fullName>
    </submittedName>
</protein>
<evidence type="ECO:0000256" key="1">
    <source>
        <dbReference type="SAM" id="MobiDB-lite"/>
    </source>
</evidence>
<dbReference type="EMBL" id="KN818433">
    <property type="protein sequence ID" value="KIL56286.1"/>
    <property type="molecule type" value="Genomic_DNA"/>
</dbReference>
<proteinExistence type="predicted"/>
<feature type="compositionally biased region" description="Polar residues" evidence="1">
    <location>
        <begin position="162"/>
        <end position="173"/>
    </location>
</feature>
<accession>A0A0C2WI10</accession>
<evidence type="ECO:0000313" key="2">
    <source>
        <dbReference type="EMBL" id="KIL56286.1"/>
    </source>
</evidence>